<dbReference type="GO" id="GO:0008270">
    <property type="term" value="F:zinc ion binding"/>
    <property type="evidence" value="ECO:0007669"/>
    <property type="project" value="InterPro"/>
</dbReference>
<dbReference type="PANTHER" id="PTHR43374:SF1">
    <property type="entry name" value="FLAVIN PRENYLTRANSFERASE PAD1, MITOCHONDRIAL"/>
    <property type="match status" value="1"/>
</dbReference>
<dbReference type="GeneID" id="25286038"/>
<dbReference type="Pfam" id="PF04082">
    <property type="entry name" value="Fungal_trans"/>
    <property type="match status" value="1"/>
</dbReference>
<evidence type="ECO:0000313" key="4">
    <source>
        <dbReference type="Proteomes" id="UP000027920"/>
    </source>
</evidence>
<dbReference type="Proteomes" id="UP000027920">
    <property type="component" value="Unassembled WGS sequence"/>
</dbReference>
<dbReference type="RefSeq" id="XP_013255311.1">
    <property type="nucleotide sequence ID" value="XM_013399857.1"/>
</dbReference>
<dbReference type="GO" id="GO:0003677">
    <property type="term" value="F:DNA binding"/>
    <property type="evidence" value="ECO:0007669"/>
    <property type="project" value="InterPro"/>
</dbReference>
<gene>
    <name evidence="3" type="ORF">A1O9_11138</name>
</gene>
<dbReference type="STRING" id="1182545.A0A072NYS4"/>
<dbReference type="InterPro" id="IPR007219">
    <property type="entry name" value="XnlR_reg_dom"/>
</dbReference>
<sequence length="504" mass="55402">MAADATASCETDAVTGQMTFVGRRAHATLFRTLLSCLPEQTLPPSASVEAVFGLTNRTISQPFVSLWNTTARVTVGDILRSLPSAETCLRYYRSYQQICHPFFPVIHDIGAFERNLCVVLERLDAEADDPSSSATQLAAHLPRAELVGYALLFAVLASGCQSCLVAEGDHQLALYSRVFVACSFECLSLANQYVNPSSETIQAILILASVNCNDGNPGVAMSMLGMAAQQAQGLGMHTRCECTCSSPTCECLEMVQPLWRAILILDSKLSVTYDRVPTTSLCDSHNRLHSLVCASRLEFWDCLFNLHCLQIQWQSLGGDDTRASIQGDVMESYLEHTAQLGQIARSVKSSLCRPNSVQATLEQLVFTVHLDFFEGTLHLQAAVAMMRLPEKRLRHFHDMISKFCSVISAYLKLRRLSPIAKLAWEISRAFKSSAILLAAFEVILRVNLSGRLLHQLTELLSASSSLRKWRDDPVPSSCHAGVETLCRLLRLQSCVPVAVAEGAK</sequence>
<protein>
    <recommendedName>
        <fullName evidence="2">Xylanolytic transcriptional activator regulatory domain-containing protein</fullName>
    </recommendedName>
</protein>
<name>A0A072NYS4_9EURO</name>
<keyword evidence="1" id="KW-0539">Nucleus</keyword>
<comment type="caution">
    <text evidence="3">The sequence shown here is derived from an EMBL/GenBank/DDBJ whole genome shotgun (WGS) entry which is preliminary data.</text>
</comment>
<dbReference type="InterPro" id="IPR004507">
    <property type="entry name" value="UbiX-like"/>
</dbReference>
<reference evidence="3 4" key="1">
    <citation type="submission" date="2013-03" db="EMBL/GenBank/DDBJ databases">
        <title>The Genome Sequence of Exophiala aquamarina CBS 119918.</title>
        <authorList>
            <consortium name="The Broad Institute Genomics Platform"/>
            <person name="Cuomo C."/>
            <person name="de Hoog S."/>
            <person name="Gorbushina A."/>
            <person name="Walker B."/>
            <person name="Young S.K."/>
            <person name="Zeng Q."/>
            <person name="Gargeya S."/>
            <person name="Fitzgerald M."/>
            <person name="Haas B."/>
            <person name="Abouelleil A."/>
            <person name="Allen A.W."/>
            <person name="Alvarado L."/>
            <person name="Arachchi H.M."/>
            <person name="Berlin A.M."/>
            <person name="Chapman S.B."/>
            <person name="Gainer-Dewar J."/>
            <person name="Goldberg J."/>
            <person name="Griggs A."/>
            <person name="Gujja S."/>
            <person name="Hansen M."/>
            <person name="Howarth C."/>
            <person name="Imamovic A."/>
            <person name="Ireland A."/>
            <person name="Larimer J."/>
            <person name="McCowan C."/>
            <person name="Murphy C."/>
            <person name="Pearson M."/>
            <person name="Poon T.W."/>
            <person name="Priest M."/>
            <person name="Roberts A."/>
            <person name="Saif S."/>
            <person name="Shea T."/>
            <person name="Sisk P."/>
            <person name="Sykes S."/>
            <person name="Wortman J."/>
            <person name="Nusbaum C."/>
            <person name="Birren B."/>
        </authorList>
    </citation>
    <scope>NUCLEOTIDE SEQUENCE [LARGE SCALE GENOMIC DNA]</scope>
    <source>
        <strain evidence="3 4">CBS 119918</strain>
    </source>
</reference>
<evidence type="ECO:0000256" key="1">
    <source>
        <dbReference type="ARBA" id="ARBA00023242"/>
    </source>
</evidence>
<dbReference type="GO" id="GO:0006351">
    <property type="term" value="P:DNA-templated transcription"/>
    <property type="evidence" value="ECO:0007669"/>
    <property type="project" value="InterPro"/>
</dbReference>
<evidence type="ECO:0000259" key="2">
    <source>
        <dbReference type="Pfam" id="PF04082"/>
    </source>
</evidence>
<dbReference type="EMBL" id="AMGV01000016">
    <property type="protein sequence ID" value="KEF52721.1"/>
    <property type="molecule type" value="Genomic_DNA"/>
</dbReference>
<feature type="domain" description="Xylanolytic transcriptional activator regulatory" evidence="2">
    <location>
        <begin position="94"/>
        <end position="296"/>
    </location>
</feature>
<dbReference type="PANTHER" id="PTHR43374">
    <property type="entry name" value="FLAVIN PRENYLTRANSFERASE"/>
    <property type="match status" value="1"/>
</dbReference>
<dbReference type="OrthoDB" id="1747771at2759"/>
<dbReference type="VEuPathDB" id="FungiDB:A1O9_11138"/>
<keyword evidence="4" id="KW-1185">Reference proteome</keyword>
<dbReference type="CDD" id="cd12148">
    <property type="entry name" value="fungal_TF_MHR"/>
    <property type="match status" value="1"/>
</dbReference>
<dbReference type="GO" id="GO:0016831">
    <property type="term" value="F:carboxy-lyase activity"/>
    <property type="evidence" value="ECO:0007669"/>
    <property type="project" value="TreeGrafter"/>
</dbReference>
<dbReference type="AlphaFoldDB" id="A0A072NYS4"/>
<evidence type="ECO:0000313" key="3">
    <source>
        <dbReference type="EMBL" id="KEF52721.1"/>
    </source>
</evidence>
<dbReference type="HOGENOM" id="CLU_036869_0_0_1"/>
<accession>A0A072NYS4</accession>
<proteinExistence type="predicted"/>
<organism evidence="3 4">
    <name type="scientific">Exophiala aquamarina CBS 119918</name>
    <dbReference type="NCBI Taxonomy" id="1182545"/>
    <lineage>
        <taxon>Eukaryota</taxon>
        <taxon>Fungi</taxon>
        <taxon>Dikarya</taxon>
        <taxon>Ascomycota</taxon>
        <taxon>Pezizomycotina</taxon>
        <taxon>Eurotiomycetes</taxon>
        <taxon>Chaetothyriomycetidae</taxon>
        <taxon>Chaetothyriales</taxon>
        <taxon>Herpotrichiellaceae</taxon>
        <taxon>Exophiala</taxon>
    </lineage>
</organism>